<organism evidence="1 2">
    <name type="scientific">Vitis vinifera</name>
    <name type="common">Grape</name>
    <dbReference type="NCBI Taxonomy" id="29760"/>
    <lineage>
        <taxon>Eukaryota</taxon>
        <taxon>Viridiplantae</taxon>
        <taxon>Streptophyta</taxon>
        <taxon>Embryophyta</taxon>
        <taxon>Tracheophyta</taxon>
        <taxon>Spermatophyta</taxon>
        <taxon>Magnoliopsida</taxon>
        <taxon>eudicotyledons</taxon>
        <taxon>Gunneridae</taxon>
        <taxon>Pentapetalae</taxon>
        <taxon>rosids</taxon>
        <taxon>Vitales</taxon>
        <taxon>Vitaceae</taxon>
        <taxon>Viteae</taxon>
        <taxon>Vitis</taxon>
    </lineage>
</organism>
<gene>
    <name evidence="1" type="primary">VvCHDh000004_1007</name>
    <name evidence="1" type="ORF">CK203_069936</name>
</gene>
<sequence>MWFEAISRLKVNLCKTEAIPVGEGIPMETLASVLGLEERFRKRLSLWKRKYLSKGGQLTLLKSTLSSLPTYFLSLFVIPKRVCARLEKIQRDFLWGGGALENRPHFVSWKVICATKKDGGLGIRSLAIFNKALLGKWLWRFANENESLWKQIISSKYDLQEGGWCSKGDGIRVKFWKDLWCENQSLEDVFPILFNLSVNKEGWVAEAWEEDEVGGSWGLCFNRHLNDWEMGEVGSLLSKLHPLTIRRGVDHLLQWKENKNGTFSVKSFYNSLSKGIRPPSWLGLFRHLGFQLGLASLVGRRLGASYSPLIA</sequence>
<reference evidence="1 2" key="1">
    <citation type="journal article" date="2018" name="PLoS Genet.">
        <title>Population sequencing reveals clonal diversity and ancestral inbreeding in the grapevine cultivar Chardonnay.</title>
        <authorList>
            <person name="Roach M.J."/>
            <person name="Johnson D.L."/>
            <person name="Bohlmann J."/>
            <person name="van Vuuren H.J."/>
            <person name="Jones S.J."/>
            <person name="Pretorius I.S."/>
            <person name="Schmidt S.A."/>
            <person name="Borneman A.R."/>
        </authorList>
    </citation>
    <scope>NUCLEOTIDE SEQUENCE [LARGE SCALE GENOMIC DNA]</scope>
    <source>
        <strain evidence="2">cv. Chardonnay</strain>
        <tissue evidence="1">Leaf</tissue>
    </source>
</reference>
<comment type="caution">
    <text evidence="1">The sequence shown here is derived from an EMBL/GenBank/DDBJ whole genome shotgun (WGS) entry which is preliminary data.</text>
</comment>
<dbReference type="EMBL" id="QGNW01001220">
    <property type="protein sequence ID" value="RVW49837.1"/>
    <property type="molecule type" value="Genomic_DNA"/>
</dbReference>
<dbReference type="PANTHER" id="PTHR33116">
    <property type="entry name" value="REVERSE TRANSCRIPTASE ZINC-BINDING DOMAIN-CONTAINING PROTEIN-RELATED-RELATED"/>
    <property type="match status" value="1"/>
</dbReference>
<protein>
    <submittedName>
        <fullName evidence="1">Putative ribonuclease H protein</fullName>
    </submittedName>
</protein>
<proteinExistence type="predicted"/>
<dbReference type="Proteomes" id="UP000288805">
    <property type="component" value="Unassembled WGS sequence"/>
</dbReference>
<dbReference type="AlphaFoldDB" id="A0A438EQ98"/>
<accession>A0A438EQ98</accession>
<evidence type="ECO:0000313" key="2">
    <source>
        <dbReference type="Proteomes" id="UP000288805"/>
    </source>
</evidence>
<evidence type="ECO:0000313" key="1">
    <source>
        <dbReference type="EMBL" id="RVW49837.1"/>
    </source>
</evidence>
<dbReference type="PANTHER" id="PTHR33116:SF78">
    <property type="entry name" value="OS12G0587133 PROTEIN"/>
    <property type="match status" value="1"/>
</dbReference>
<name>A0A438EQ98_VITVI</name>